<evidence type="ECO:0000259" key="4">
    <source>
        <dbReference type="Pfam" id="PF08280"/>
    </source>
</evidence>
<dbReference type="RefSeq" id="WP_133620948.1">
    <property type="nucleotide sequence ID" value="NZ_SNZK01000011.1"/>
</dbReference>
<proteinExistence type="predicted"/>
<evidence type="ECO:0000313" key="6">
    <source>
        <dbReference type="Proteomes" id="UP000295558"/>
    </source>
</evidence>
<dbReference type="STRING" id="1265846.PROCOU_10903"/>
<dbReference type="OrthoDB" id="2260273at2"/>
<dbReference type="Proteomes" id="UP000295558">
    <property type="component" value="Unassembled WGS sequence"/>
</dbReference>
<dbReference type="InterPro" id="IPR050661">
    <property type="entry name" value="BglG_antiterminators"/>
</dbReference>
<dbReference type="InterPro" id="IPR013199">
    <property type="entry name" value="HTH_Mga_DNA-bd_dom"/>
</dbReference>
<comment type="caution">
    <text evidence="5">The sequence shown here is derived from an EMBL/GenBank/DDBJ whole genome shotgun (WGS) entry which is preliminary data.</text>
</comment>
<evidence type="ECO:0000313" key="5">
    <source>
        <dbReference type="EMBL" id="TDR51773.1"/>
    </source>
</evidence>
<sequence length="486" mass="56879">MKNLIVASEYRKLNLLQTLFKSPQTYQKKELADLLHCSIKTLERDILSLQDLFNPNIAHVYEDSSRNILLSVGKHVNFDYLYALVVSSSHLYLLAKDIFTGKKNNLAEWATDNYSSLPTMYRRIRQIDTYLADSNLVLETQPLAIKGPEINLRYFYYQIYSKSYPYTKWPFPDIPYENINRFILQVEAFYHIHFSLSSRIKYAIAIAVTLKRVKQEHAFTIQNHWLQKWDELNALQPENATIDYTILEKIIGMPLSKHERYFTLITAFWTHFTHTDSFFLEARAQCNSEIYLPNHVLASELTSILDEYPDNEKNIALTETLDFLVNFTFINKINVLPDIPLPQVSPEKAHLSKQIHNILTKYEENPHFSYIRPNKSVITNYLVAVYYILMQQAQQHDALHVKIISQNGYLWEEFLRGEIKRKYSADQIIVCQEVTTHELHSGIDLIISDFPLYEQADMHTNGLLWNIPPSPTDYAQLDTILEREKA</sequence>
<feature type="domain" description="Mga helix-turn-helix" evidence="3">
    <location>
        <begin position="81"/>
        <end position="160"/>
    </location>
</feature>
<keyword evidence="2" id="KW-0804">Transcription</keyword>
<dbReference type="PANTHER" id="PTHR30185:SF18">
    <property type="entry name" value="TRANSCRIPTIONAL REGULATOR MTLR"/>
    <property type="match status" value="1"/>
</dbReference>
<keyword evidence="6" id="KW-1185">Reference proteome</keyword>
<reference evidence="5 6" key="1">
    <citation type="submission" date="2019-03" db="EMBL/GenBank/DDBJ databases">
        <title>Genomic Encyclopedia of Type Strains, Phase III (KMG-III): the genomes of soil and plant-associated and newly described type strains.</title>
        <authorList>
            <person name="Whitman W."/>
        </authorList>
    </citation>
    <scope>NUCLEOTIDE SEQUENCE [LARGE SCALE GENOMIC DNA]</scope>
    <source>
        <strain evidence="5 6">CECT 7972</strain>
    </source>
</reference>
<evidence type="ECO:0000259" key="3">
    <source>
        <dbReference type="Pfam" id="PF05043"/>
    </source>
</evidence>
<protein>
    <submittedName>
        <fullName evidence="5">M protein trans-acting positive regulator (MGA)</fullName>
    </submittedName>
</protein>
<dbReference type="Pfam" id="PF05043">
    <property type="entry name" value="Mga"/>
    <property type="match status" value="1"/>
</dbReference>
<evidence type="ECO:0000256" key="1">
    <source>
        <dbReference type="ARBA" id="ARBA00023015"/>
    </source>
</evidence>
<accession>A0A4R6ZHS5</accession>
<evidence type="ECO:0000256" key="2">
    <source>
        <dbReference type="ARBA" id="ARBA00023163"/>
    </source>
</evidence>
<organism evidence="5 6">
    <name type="scientific">Listeria rocourtiae</name>
    <dbReference type="NCBI Taxonomy" id="647910"/>
    <lineage>
        <taxon>Bacteria</taxon>
        <taxon>Bacillati</taxon>
        <taxon>Bacillota</taxon>
        <taxon>Bacilli</taxon>
        <taxon>Bacillales</taxon>
        <taxon>Listeriaceae</taxon>
        <taxon>Listeria</taxon>
    </lineage>
</organism>
<dbReference type="AlphaFoldDB" id="A0A4R6ZHS5"/>
<feature type="domain" description="M protein trans-acting positive regulator (MGA) HTH" evidence="4">
    <location>
        <begin position="11"/>
        <end position="58"/>
    </location>
</feature>
<dbReference type="PANTHER" id="PTHR30185">
    <property type="entry name" value="CRYPTIC BETA-GLUCOSIDE BGL OPERON ANTITERMINATOR"/>
    <property type="match status" value="1"/>
</dbReference>
<name>A0A4R6ZHS5_9LIST</name>
<gene>
    <name evidence="5" type="ORF">DFP96_11179</name>
</gene>
<keyword evidence="1" id="KW-0805">Transcription regulation</keyword>
<dbReference type="InterPro" id="IPR007737">
    <property type="entry name" value="Mga_HTH"/>
</dbReference>
<dbReference type="Pfam" id="PF08280">
    <property type="entry name" value="HTH_Mga"/>
    <property type="match status" value="1"/>
</dbReference>
<dbReference type="EMBL" id="SNZK01000011">
    <property type="protein sequence ID" value="TDR51773.1"/>
    <property type="molecule type" value="Genomic_DNA"/>
</dbReference>